<organism evidence="11 12">
    <name type="scientific">Xanthomonas axonopodis pv. vasculorum</name>
    <dbReference type="NCBI Taxonomy" id="325777"/>
    <lineage>
        <taxon>Bacteria</taxon>
        <taxon>Pseudomonadati</taxon>
        <taxon>Pseudomonadota</taxon>
        <taxon>Gammaproteobacteria</taxon>
        <taxon>Lysobacterales</taxon>
        <taxon>Lysobacteraceae</taxon>
        <taxon>Xanthomonas</taxon>
    </lineage>
</organism>
<dbReference type="FunFam" id="2.40.160.50:FF:000009">
    <property type="entry name" value="Putative hemolysin activator protein"/>
    <property type="match status" value="1"/>
</dbReference>
<dbReference type="PIRSF" id="PIRSF029745">
    <property type="entry name" value="FhaC"/>
    <property type="match status" value="1"/>
</dbReference>
<feature type="domain" description="Haemolysin activator HlyB C-terminal" evidence="8">
    <location>
        <begin position="224"/>
        <end position="544"/>
    </location>
</feature>
<evidence type="ECO:0000313" key="11">
    <source>
        <dbReference type="EMBL" id="KGE50289.1"/>
    </source>
</evidence>
<dbReference type="GeneID" id="58001379"/>
<dbReference type="InterPro" id="IPR005565">
    <property type="entry name" value="Hemolysn_activator_HlyB_C"/>
</dbReference>
<evidence type="ECO:0000259" key="9">
    <source>
        <dbReference type="Pfam" id="PF08479"/>
    </source>
</evidence>
<keyword evidence="4" id="KW-0812">Transmembrane</keyword>
<evidence type="ECO:0000259" key="10">
    <source>
        <dbReference type="Pfam" id="PF17287"/>
    </source>
</evidence>
<dbReference type="Gene3D" id="3.10.20.310">
    <property type="entry name" value="membrane protein fhac"/>
    <property type="match status" value="1"/>
</dbReference>
<dbReference type="PANTHER" id="PTHR34597:SF3">
    <property type="entry name" value="OUTER MEMBRANE TRANSPORTER CDIB"/>
    <property type="match status" value="1"/>
</dbReference>
<accession>A0A098PT54</accession>
<dbReference type="EMBL" id="JPHD02000150">
    <property type="protein sequence ID" value="KGE50289.1"/>
    <property type="molecule type" value="Genomic_DNA"/>
</dbReference>
<gene>
    <name evidence="11" type="ORF">GW15_0221985</name>
</gene>
<dbReference type="InterPro" id="IPR013686">
    <property type="entry name" value="Polypept-transport_assoc_ShlB"/>
</dbReference>
<evidence type="ECO:0000256" key="5">
    <source>
        <dbReference type="ARBA" id="ARBA00023065"/>
    </source>
</evidence>
<name>A0A098PT54_9XANT</name>
<keyword evidence="6" id="KW-0472">Membrane</keyword>
<evidence type="ECO:0000259" key="8">
    <source>
        <dbReference type="Pfam" id="PF03865"/>
    </source>
</evidence>
<reference evidence="11 12" key="1">
    <citation type="submission" date="2014-09" db="EMBL/GenBank/DDBJ databases">
        <title>A draft genome sequence for Xanthomonas axonopodis pv. vasculorum NCPPB 900.</title>
        <authorList>
            <person name="Harrison J."/>
            <person name="Studholme D.J."/>
        </authorList>
    </citation>
    <scope>NUCLEOTIDE SEQUENCE [LARGE SCALE GENOMIC DNA]</scope>
    <source>
        <strain evidence="11 12">NCPPB 900</strain>
    </source>
</reference>
<dbReference type="eggNOG" id="COG2831">
    <property type="taxonomic scope" value="Bacteria"/>
</dbReference>
<dbReference type="HOGENOM" id="CLU_020581_2_0_6"/>
<comment type="similarity">
    <text evidence="2">Belongs to the TPS (TC 1.B.20) family.</text>
</comment>
<comment type="caution">
    <text evidence="11">The sequence shown here is derived from an EMBL/GenBank/DDBJ whole genome shotgun (WGS) entry which is preliminary data.</text>
</comment>
<comment type="subcellular location">
    <subcellularLocation>
        <location evidence="1">Cell outer membrane</location>
    </subcellularLocation>
</comment>
<proteinExistence type="inferred from homology"/>
<protein>
    <submittedName>
        <fullName evidence="11">Membrane protein</fullName>
    </submittedName>
</protein>
<keyword evidence="7" id="KW-0998">Cell outer membrane</keyword>
<evidence type="ECO:0000256" key="6">
    <source>
        <dbReference type="ARBA" id="ARBA00023136"/>
    </source>
</evidence>
<dbReference type="InterPro" id="IPR051544">
    <property type="entry name" value="TPS_OM_transporter"/>
</dbReference>
<evidence type="ECO:0000313" key="12">
    <source>
        <dbReference type="Proteomes" id="UP000028012"/>
    </source>
</evidence>
<dbReference type="RefSeq" id="WP_042825292.1">
    <property type="nucleotide sequence ID" value="NZ_CP053649.1"/>
</dbReference>
<evidence type="ECO:0000256" key="1">
    <source>
        <dbReference type="ARBA" id="ARBA00004442"/>
    </source>
</evidence>
<dbReference type="GO" id="GO:0008320">
    <property type="term" value="F:protein transmembrane transporter activity"/>
    <property type="evidence" value="ECO:0007669"/>
    <property type="project" value="TreeGrafter"/>
</dbReference>
<dbReference type="GO" id="GO:0006811">
    <property type="term" value="P:monoatomic ion transport"/>
    <property type="evidence" value="ECO:0007669"/>
    <property type="project" value="UniProtKB-KW"/>
</dbReference>
<feature type="domain" description="ShlB POTRA" evidence="10">
    <location>
        <begin position="162"/>
        <end position="215"/>
    </location>
</feature>
<dbReference type="GO" id="GO:0046819">
    <property type="term" value="P:protein secretion by the type V secretion system"/>
    <property type="evidence" value="ECO:0007669"/>
    <property type="project" value="TreeGrafter"/>
</dbReference>
<dbReference type="Gene3D" id="2.40.160.50">
    <property type="entry name" value="membrane protein fhac: a member of the omp85/tpsb transporter family"/>
    <property type="match status" value="1"/>
</dbReference>
<feature type="domain" description="Polypeptide-transport-associated ShlB-type" evidence="9">
    <location>
        <begin position="108"/>
        <end position="160"/>
    </location>
</feature>
<dbReference type="Pfam" id="PF08479">
    <property type="entry name" value="POTRA_2"/>
    <property type="match status" value="1"/>
</dbReference>
<dbReference type="InterPro" id="IPR035251">
    <property type="entry name" value="ShlB_POTRA"/>
</dbReference>
<dbReference type="GO" id="GO:0098046">
    <property type="term" value="C:type V protein secretion system complex"/>
    <property type="evidence" value="ECO:0007669"/>
    <property type="project" value="TreeGrafter"/>
</dbReference>
<keyword evidence="5" id="KW-0813">Transport</keyword>
<keyword evidence="5" id="KW-0406">Ion transport</keyword>
<dbReference type="Pfam" id="PF17287">
    <property type="entry name" value="POTRA_3"/>
    <property type="match status" value="1"/>
</dbReference>
<evidence type="ECO:0000256" key="7">
    <source>
        <dbReference type="ARBA" id="ARBA00023237"/>
    </source>
</evidence>
<evidence type="ECO:0000256" key="3">
    <source>
        <dbReference type="ARBA" id="ARBA00022452"/>
    </source>
</evidence>
<dbReference type="Proteomes" id="UP000028012">
    <property type="component" value="Unassembled WGS sequence"/>
</dbReference>
<dbReference type="InterPro" id="IPR027282">
    <property type="entry name" value="TPS"/>
</dbReference>
<dbReference type="GO" id="GO:0009279">
    <property type="term" value="C:cell outer membrane"/>
    <property type="evidence" value="ECO:0007669"/>
    <property type="project" value="UniProtKB-SubCell"/>
</dbReference>
<dbReference type="Pfam" id="PF03865">
    <property type="entry name" value="ShlB"/>
    <property type="match status" value="1"/>
</dbReference>
<sequence length="580" mass="63205">MDICIKGKVRLRAAWCAVLIACATQQVSAQQVNDPAAQELLRQQERERVLREQQEARPDVRLERATDDGIEHLPKTEAPCFLIERIVLVGPDADDFRWALTSANAKDDPATGRCLGTDGINLVMKRVQNAVIARGYVTTRVLAAPQDLTGGTLTLSLVPGRLHTARFSEPASARAAIANAVPARRGALLNLRDIEQGLENFQRVPTVTADIQIAPAEGRGIGPGESDLAIAWQQRSRIRASLSLDDAGSDATGKLQANGTLSLDNPLGLNELFYVSLGKGVFNGAGKDTDSWTVHYDVPYGYWLFGATASSYDYSQAVAGAIETYDYSGRSRNAEARIDRLLFRNAAIKFGAYGRGWWRQSTSAIDDTEIQVQRRRTAGWELGLNHRQFLGKVTFDASLAYRRGTGAFDALRAPEERAHAFDPSIPLEGTSRIKLIVADAQVMVPFQIGNQRLRYSASWRAQWNRTPMAPQDRFAIGGRFTVRGFDGEASLSGDRGWSLRNDLGLAVGGGLEAYLGADVGHIGGQSTRLQAGDHLAGMSLGLRGGWQHVSLDTFLGAALEKPANFPTDYTTVGFSLSWLY</sequence>
<keyword evidence="3" id="KW-1134">Transmembrane beta strand</keyword>
<dbReference type="AlphaFoldDB" id="A0A098PT54"/>
<dbReference type="STRING" id="325777.GW15_0221985"/>
<evidence type="ECO:0000256" key="4">
    <source>
        <dbReference type="ARBA" id="ARBA00022692"/>
    </source>
</evidence>
<evidence type="ECO:0000256" key="2">
    <source>
        <dbReference type="ARBA" id="ARBA00009055"/>
    </source>
</evidence>
<dbReference type="PANTHER" id="PTHR34597">
    <property type="entry name" value="SLR1661 PROTEIN"/>
    <property type="match status" value="1"/>
</dbReference>